<dbReference type="PANTHER" id="PTHR43272:SF105">
    <property type="entry name" value="ACYL COA SYNTHETASE, PUTATIVE-RELATED"/>
    <property type="match status" value="1"/>
</dbReference>
<dbReference type="InterPro" id="IPR042099">
    <property type="entry name" value="ANL_N_sf"/>
</dbReference>
<dbReference type="GO" id="GO:0004467">
    <property type="term" value="F:long-chain fatty acid-CoA ligase activity"/>
    <property type="evidence" value="ECO:0007669"/>
    <property type="project" value="TreeGrafter"/>
</dbReference>
<organism evidence="2 3">
    <name type="scientific">Strigomonas culicis</name>
    <dbReference type="NCBI Taxonomy" id="28005"/>
    <lineage>
        <taxon>Eukaryota</taxon>
        <taxon>Discoba</taxon>
        <taxon>Euglenozoa</taxon>
        <taxon>Kinetoplastea</taxon>
        <taxon>Metakinetoplastina</taxon>
        <taxon>Trypanosomatida</taxon>
        <taxon>Trypanosomatidae</taxon>
        <taxon>Strigomonadinae</taxon>
        <taxon>Strigomonas</taxon>
    </lineage>
</organism>
<dbReference type="AlphaFoldDB" id="S9V683"/>
<dbReference type="Gene3D" id="3.40.50.12780">
    <property type="entry name" value="N-terminal domain of ligase-like"/>
    <property type="match status" value="1"/>
</dbReference>
<dbReference type="OrthoDB" id="1700726at2759"/>
<dbReference type="InterPro" id="IPR020845">
    <property type="entry name" value="AMP-binding_CS"/>
</dbReference>
<name>S9V683_9TRYP</name>
<dbReference type="GO" id="GO:0016020">
    <property type="term" value="C:membrane"/>
    <property type="evidence" value="ECO:0007669"/>
    <property type="project" value="TreeGrafter"/>
</dbReference>
<dbReference type="PROSITE" id="PS00455">
    <property type="entry name" value="AMP_BINDING"/>
    <property type="match status" value="1"/>
</dbReference>
<dbReference type="Proteomes" id="UP000015354">
    <property type="component" value="Unassembled WGS sequence"/>
</dbReference>
<accession>S9V683</accession>
<evidence type="ECO:0000313" key="3">
    <source>
        <dbReference type="Proteomes" id="UP000015354"/>
    </source>
</evidence>
<dbReference type="Pfam" id="PF00501">
    <property type="entry name" value="AMP-binding"/>
    <property type="match status" value="1"/>
</dbReference>
<dbReference type="SUPFAM" id="SSF56801">
    <property type="entry name" value="Acetyl-CoA synthetase-like"/>
    <property type="match status" value="1"/>
</dbReference>
<gene>
    <name evidence="2" type="ORF">STCU_00518</name>
</gene>
<protein>
    <submittedName>
        <fullName evidence="2">Fatty acyl CoA synthetase 2</fullName>
    </submittedName>
</protein>
<sequence>MDLPSSKSDLEETVLRLMDEANARRVVPDPRMMRYQQLGDECIPVEGTECENGTPIMRHAHVTPAMHRRLLNDWYNGPNFVQKFQAMCKERANQRAFAVRPVVRVSREFVYDAESGLERPFDITYYDETQYTTYGDAWKTVEDFGRGLVELGLDSDSRVCIYLETRLEWLLSAYGVWSQGMVLATVYANLGEEALIEAFAETNCGAIITVKERIASVVSMIRRGAIPHSILISLDGMPTGIDLTGIQVKEWQAIVDTGSLSSYPLAIRTNSDDLVFIMYTSGTTGGPKGVMHTYGSVTSGINGMGGRLNELVGPVEPDERYCAMLPLAHIFEFAVLNIFFARGCLIGFGTPRTLLSTYARPHGDLEEFQPLFLSGVPRIFDNYKKTMEAQLAPRGSLERKIFDHAFASRLKYMREGMDTPFWNEVVFAPFRKMLGGRVRSGFGGGGPISGPTQLFMNVINGGLIQGWGLTETIGNGTKQLVGDMETNIVGQCEHACEMKLVDTEDYKHTDLPEPRGEICLRGPCMFKGYYKKEAQTREVLSEDGWFRTGDIGSIAPRGRLRIISRIKSLAKNSLGEYIAMEALESLYAHNDLAMPNGCCVIVQPHKNYICAIICTNESKAVSFKKKHNLKAEWPALLRDPTFQRLATDSIRETALQAGRGAQEVVRRVHITDDVWTPENDILTAAGKLKRRCIMDRYKDVIQELFCE</sequence>
<feature type="domain" description="AMP-dependent synthetase/ligase" evidence="1">
    <location>
        <begin position="124"/>
        <end position="530"/>
    </location>
</feature>
<evidence type="ECO:0000313" key="2">
    <source>
        <dbReference type="EMBL" id="EPY36564.1"/>
    </source>
</evidence>
<dbReference type="EMBL" id="ATMH01000518">
    <property type="protein sequence ID" value="EPY36564.1"/>
    <property type="molecule type" value="Genomic_DNA"/>
</dbReference>
<dbReference type="GO" id="GO:0005783">
    <property type="term" value="C:endoplasmic reticulum"/>
    <property type="evidence" value="ECO:0007669"/>
    <property type="project" value="TreeGrafter"/>
</dbReference>
<evidence type="ECO:0000259" key="1">
    <source>
        <dbReference type="Pfam" id="PF00501"/>
    </source>
</evidence>
<comment type="caution">
    <text evidence="2">The sequence shown here is derived from an EMBL/GenBank/DDBJ whole genome shotgun (WGS) entry which is preliminary data.</text>
</comment>
<proteinExistence type="predicted"/>
<keyword evidence="3" id="KW-1185">Reference proteome</keyword>
<dbReference type="PANTHER" id="PTHR43272">
    <property type="entry name" value="LONG-CHAIN-FATTY-ACID--COA LIGASE"/>
    <property type="match status" value="1"/>
</dbReference>
<dbReference type="InterPro" id="IPR000873">
    <property type="entry name" value="AMP-dep_synth/lig_dom"/>
</dbReference>
<reference evidence="2 3" key="1">
    <citation type="journal article" date="2013" name="PLoS ONE">
        <title>Predicting the Proteins of Angomonas deanei, Strigomonas culicis and Their Respective Endosymbionts Reveals New Aspects of the Trypanosomatidae Family.</title>
        <authorList>
            <person name="Motta M.C."/>
            <person name="Martins A.C."/>
            <person name="de Souza S.S."/>
            <person name="Catta-Preta C.M."/>
            <person name="Silva R."/>
            <person name="Klein C.C."/>
            <person name="de Almeida L.G."/>
            <person name="de Lima Cunha O."/>
            <person name="Ciapina L.P."/>
            <person name="Brocchi M."/>
            <person name="Colabardini A.C."/>
            <person name="de Araujo Lima B."/>
            <person name="Machado C.R."/>
            <person name="de Almeida Soares C.M."/>
            <person name="Probst C.M."/>
            <person name="de Menezes C.B."/>
            <person name="Thompson C.E."/>
            <person name="Bartholomeu D.C."/>
            <person name="Gradia D.F."/>
            <person name="Pavoni D.P."/>
            <person name="Grisard E.C."/>
            <person name="Fantinatti-Garboggini F."/>
            <person name="Marchini F.K."/>
            <person name="Rodrigues-Luiz G.F."/>
            <person name="Wagner G."/>
            <person name="Goldman G.H."/>
            <person name="Fietto J.L."/>
            <person name="Elias M.C."/>
            <person name="Goldman M.H."/>
            <person name="Sagot M.F."/>
            <person name="Pereira M."/>
            <person name="Stoco P.H."/>
            <person name="de Mendonca-Neto R.P."/>
            <person name="Teixeira S.M."/>
            <person name="Maciel T.E."/>
            <person name="de Oliveira Mendes T.A."/>
            <person name="Urmenyi T.P."/>
            <person name="de Souza W."/>
            <person name="Schenkman S."/>
            <person name="de Vasconcelos A.T."/>
        </authorList>
    </citation>
    <scope>NUCLEOTIDE SEQUENCE [LARGE SCALE GENOMIC DNA]</scope>
</reference>